<organism evidence="10">
    <name type="scientific">Trichuris suis</name>
    <name type="common">pig whipworm</name>
    <dbReference type="NCBI Taxonomy" id="68888"/>
    <lineage>
        <taxon>Eukaryota</taxon>
        <taxon>Metazoa</taxon>
        <taxon>Ecdysozoa</taxon>
        <taxon>Nematoda</taxon>
        <taxon>Enoplea</taxon>
        <taxon>Dorylaimia</taxon>
        <taxon>Trichinellida</taxon>
        <taxon>Trichuridae</taxon>
        <taxon>Trichuris</taxon>
    </lineage>
</organism>
<gene>
    <name evidence="10" type="ORF">M514_04487</name>
</gene>
<evidence type="ECO:0000256" key="3">
    <source>
        <dbReference type="ARBA" id="ARBA00022946"/>
    </source>
</evidence>
<dbReference type="InterPro" id="IPR036389">
    <property type="entry name" value="RNase_III_sf"/>
</dbReference>
<dbReference type="GO" id="GO:0070125">
    <property type="term" value="P:mitochondrial translational elongation"/>
    <property type="evidence" value="ECO:0007669"/>
    <property type="project" value="TreeGrafter"/>
</dbReference>
<proteinExistence type="inferred from homology"/>
<dbReference type="CDD" id="cd19874">
    <property type="entry name" value="DSRM_MRPL44"/>
    <property type="match status" value="1"/>
</dbReference>
<comment type="subcellular location">
    <subcellularLocation>
        <location evidence="1">Mitochondrion</location>
    </subcellularLocation>
</comment>
<evidence type="ECO:0000256" key="6">
    <source>
        <dbReference type="ARBA" id="ARBA00023274"/>
    </source>
</evidence>
<dbReference type="InterPro" id="IPR044444">
    <property type="entry name" value="Ribosomal_mL44_DSRM_metazoa"/>
</dbReference>
<feature type="domain" description="RNase III" evidence="9">
    <location>
        <begin position="123"/>
        <end position="210"/>
    </location>
</feature>
<accession>A0A085N5Y2</accession>
<dbReference type="GO" id="GO:0070877">
    <property type="term" value="C:microprocessor complex"/>
    <property type="evidence" value="ECO:0007669"/>
    <property type="project" value="TreeGrafter"/>
</dbReference>
<dbReference type="Gene3D" id="3.30.160.20">
    <property type="match status" value="1"/>
</dbReference>
<feature type="non-terminal residue" evidence="10">
    <location>
        <position position="406"/>
    </location>
</feature>
<dbReference type="SUPFAM" id="SSF69065">
    <property type="entry name" value="RNase III domain-like"/>
    <property type="match status" value="1"/>
</dbReference>
<keyword evidence="6" id="KW-0687">Ribonucleoprotein</keyword>
<evidence type="ECO:0000313" key="10">
    <source>
        <dbReference type="EMBL" id="KFD64878.1"/>
    </source>
</evidence>
<keyword evidence="3" id="KW-0809">Transit peptide</keyword>
<dbReference type="Gene3D" id="1.10.1520.10">
    <property type="entry name" value="Ribonuclease III domain"/>
    <property type="match status" value="1"/>
</dbReference>
<name>A0A085N5Y2_9BILA</name>
<sequence>MKGVQWLSRLISSRSAAFKLPSRWKSRWLRPYLLDLWERRQLLGPDGPRQRSLRANWDYDVELYAFAKRIGEQFTEPNLRRAFVHRTYVEGQQKERSDLLLASSSAIDVDSPSSTVASLPVLEHNETLAEQGDRIINDYARAYLRYHLPLFPEEGIMAVCDSLTTNHRLATVASQLGACDLILHNDFPHADRVAADTLKAVVGALSVDQGNEPAYLLVQDLVLTQLADEDVNEMWYFKEPMLILTAYLKNKGQAAPEQRILRQTGSSTVTPTYVVGIYVNRRPLGSSPGETVDVAVEMAARNSLIQLWKSNSVQFSFGTRGREIDVTGHFDRPNWSIAKDLGIHVEADSTLYDEPLVPERLTLFYKNRIEKIEGTPYRRRLRHRFYPGTLNRKSPRRFIAPKPTSI</sequence>
<dbReference type="PANTHER" id="PTHR11207">
    <property type="entry name" value="RIBONUCLEASE III"/>
    <property type="match status" value="1"/>
</dbReference>
<dbReference type="EMBL" id="KL367548">
    <property type="protein sequence ID" value="KFD64878.1"/>
    <property type="molecule type" value="Genomic_DNA"/>
</dbReference>
<dbReference type="Pfam" id="PF22935">
    <property type="entry name" value="RM44_endonuclase"/>
    <property type="match status" value="1"/>
</dbReference>
<dbReference type="GO" id="GO:0006396">
    <property type="term" value="P:RNA processing"/>
    <property type="evidence" value="ECO:0007669"/>
    <property type="project" value="InterPro"/>
</dbReference>
<dbReference type="SMART" id="SM00535">
    <property type="entry name" value="RIBOc"/>
    <property type="match status" value="1"/>
</dbReference>
<dbReference type="Pfam" id="PF22892">
    <property type="entry name" value="DSRM_MRPL44"/>
    <property type="match status" value="1"/>
</dbReference>
<evidence type="ECO:0000256" key="2">
    <source>
        <dbReference type="ARBA" id="ARBA00022884"/>
    </source>
</evidence>
<keyword evidence="2" id="KW-0694">RNA-binding</keyword>
<dbReference type="PANTHER" id="PTHR11207:SF5">
    <property type="entry name" value="LARGE RIBOSOMAL SUBUNIT PROTEIN ML44"/>
    <property type="match status" value="1"/>
</dbReference>
<dbReference type="AlphaFoldDB" id="A0A085N5Y2"/>
<keyword evidence="4" id="KW-0689">Ribosomal protein</keyword>
<keyword evidence="5" id="KW-0496">Mitochondrion</keyword>
<dbReference type="GO" id="GO:0005762">
    <property type="term" value="C:mitochondrial large ribosomal subunit"/>
    <property type="evidence" value="ECO:0007669"/>
    <property type="project" value="TreeGrafter"/>
</dbReference>
<dbReference type="GO" id="GO:0003725">
    <property type="term" value="F:double-stranded RNA binding"/>
    <property type="evidence" value="ECO:0007669"/>
    <property type="project" value="InterPro"/>
</dbReference>
<evidence type="ECO:0000256" key="5">
    <source>
        <dbReference type="ARBA" id="ARBA00023128"/>
    </source>
</evidence>
<evidence type="ECO:0000256" key="4">
    <source>
        <dbReference type="ARBA" id="ARBA00022980"/>
    </source>
</evidence>
<evidence type="ECO:0000256" key="1">
    <source>
        <dbReference type="ARBA" id="ARBA00004173"/>
    </source>
</evidence>
<dbReference type="PROSITE" id="PS50142">
    <property type="entry name" value="RNASE_3_2"/>
    <property type="match status" value="1"/>
</dbReference>
<protein>
    <recommendedName>
        <fullName evidence="8">Large ribosomal subunit protein mL44</fullName>
    </recommendedName>
</protein>
<reference evidence="10" key="1">
    <citation type="journal article" date="2014" name="Nat. Genet.">
        <title>Genome and transcriptome of the porcine whipworm Trichuris suis.</title>
        <authorList>
            <person name="Jex A.R."/>
            <person name="Nejsum P."/>
            <person name="Schwarz E.M."/>
            <person name="Hu L."/>
            <person name="Young N.D."/>
            <person name="Hall R.S."/>
            <person name="Korhonen P.K."/>
            <person name="Liao S."/>
            <person name="Thamsborg S."/>
            <person name="Xia J."/>
            <person name="Xu P."/>
            <person name="Wang S."/>
            <person name="Scheerlinck J.P."/>
            <person name="Hofmann A."/>
            <person name="Sternberg P.W."/>
            <person name="Wang J."/>
            <person name="Gasser R.B."/>
        </authorList>
    </citation>
    <scope>NUCLEOTIDE SEQUENCE [LARGE SCALE GENOMIC DNA]</scope>
    <source>
        <strain evidence="10">DCEP-RM93F</strain>
    </source>
</reference>
<evidence type="ECO:0000256" key="8">
    <source>
        <dbReference type="ARBA" id="ARBA00035187"/>
    </source>
</evidence>
<dbReference type="InterPro" id="IPR055189">
    <property type="entry name" value="RM44_endonuclase"/>
</dbReference>
<evidence type="ECO:0000259" key="9">
    <source>
        <dbReference type="PROSITE" id="PS50142"/>
    </source>
</evidence>
<dbReference type="InterPro" id="IPR000999">
    <property type="entry name" value="RNase_III_dom"/>
</dbReference>
<comment type="similarity">
    <text evidence="7">Belongs to the ribonuclease III family. Mitochondrion-specific ribosomal protein mL44 subfamily.</text>
</comment>
<evidence type="ECO:0000256" key="7">
    <source>
        <dbReference type="ARBA" id="ARBA00024034"/>
    </source>
</evidence>
<dbReference type="GO" id="GO:0004525">
    <property type="term" value="F:ribonuclease III activity"/>
    <property type="evidence" value="ECO:0007669"/>
    <property type="project" value="InterPro"/>
</dbReference>
<dbReference type="Proteomes" id="UP000030758">
    <property type="component" value="Unassembled WGS sequence"/>
</dbReference>